<evidence type="ECO:0000256" key="5">
    <source>
        <dbReference type="SAM" id="SignalP"/>
    </source>
</evidence>
<dbReference type="Proteomes" id="UP001153269">
    <property type="component" value="Unassembled WGS sequence"/>
</dbReference>
<dbReference type="SUPFAM" id="SSF52058">
    <property type="entry name" value="L domain-like"/>
    <property type="match status" value="1"/>
</dbReference>
<evidence type="ECO:0000256" key="4">
    <source>
        <dbReference type="SAM" id="MobiDB-lite"/>
    </source>
</evidence>
<dbReference type="PROSITE" id="PS51450">
    <property type="entry name" value="LRR"/>
    <property type="match status" value="1"/>
</dbReference>
<keyword evidence="7" id="KW-1185">Reference proteome</keyword>
<name>A0A9N7UFH7_PLEPL</name>
<dbReference type="EMBL" id="CADEAL010001191">
    <property type="protein sequence ID" value="CAB1429981.1"/>
    <property type="molecule type" value="Genomic_DNA"/>
</dbReference>
<dbReference type="InterPro" id="IPR050328">
    <property type="entry name" value="Dev_Immune_Receptor"/>
</dbReference>
<protein>
    <submittedName>
        <fullName evidence="6">Uncharacterized protein</fullName>
    </submittedName>
</protein>
<dbReference type="InterPro" id="IPR003591">
    <property type="entry name" value="Leu-rich_rpt_typical-subtyp"/>
</dbReference>
<sequence length="220" mass="24944">MVRHMFFNLLLLWSLIYDVYITGLTHDDPKEQSWNNQNLDSVPQDLDVRLRRLDLSNNFIRQLHTLVLPRLEQLDLSSNQLDLISEGAFENLARLEELNLSRNALNNNLGSNSKALRSISRLTSLDISMNGLSDDAAELYLRNKSSLDQLKMTEAEQEQVVSTWRPVAPRPPAAAEEGAGSRSLTTEEETRGRDDEENYFLRCGNFSHADTSNCGSEVAY</sequence>
<evidence type="ECO:0000313" key="6">
    <source>
        <dbReference type="EMBL" id="CAB1429981.1"/>
    </source>
</evidence>
<dbReference type="PANTHER" id="PTHR24373">
    <property type="entry name" value="SLIT RELATED LEUCINE-RICH REPEAT NEURONAL PROTEIN"/>
    <property type="match status" value="1"/>
</dbReference>
<feature type="region of interest" description="Disordered" evidence="4">
    <location>
        <begin position="168"/>
        <end position="198"/>
    </location>
</feature>
<keyword evidence="3" id="KW-0677">Repeat</keyword>
<feature type="signal peptide" evidence="5">
    <location>
        <begin position="1"/>
        <end position="23"/>
    </location>
</feature>
<gene>
    <name evidence="6" type="ORF">PLEPLA_LOCUS17961</name>
</gene>
<dbReference type="GO" id="GO:0031012">
    <property type="term" value="C:extracellular matrix"/>
    <property type="evidence" value="ECO:0007669"/>
    <property type="project" value="TreeGrafter"/>
</dbReference>
<organism evidence="6 7">
    <name type="scientific">Pleuronectes platessa</name>
    <name type="common">European plaice</name>
    <dbReference type="NCBI Taxonomy" id="8262"/>
    <lineage>
        <taxon>Eukaryota</taxon>
        <taxon>Metazoa</taxon>
        <taxon>Chordata</taxon>
        <taxon>Craniata</taxon>
        <taxon>Vertebrata</taxon>
        <taxon>Euteleostomi</taxon>
        <taxon>Actinopterygii</taxon>
        <taxon>Neopterygii</taxon>
        <taxon>Teleostei</taxon>
        <taxon>Neoteleostei</taxon>
        <taxon>Acanthomorphata</taxon>
        <taxon>Carangaria</taxon>
        <taxon>Pleuronectiformes</taxon>
        <taxon>Pleuronectoidei</taxon>
        <taxon>Pleuronectidae</taxon>
        <taxon>Pleuronectes</taxon>
    </lineage>
</organism>
<keyword evidence="1" id="KW-0433">Leucine-rich repeat</keyword>
<dbReference type="InterPro" id="IPR001611">
    <property type="entry name" value="Leu-rich_rpt"/>
</dbReference>
<feature type="chain" id="PRO_5040451148" evidence="5">
    <location>
        <begin position="24"/>
        <end position="220"/>
    </location>
</feature>
<dbReference type="GO" id="GO:0005615">
    <property type="term" value="C:extracellular space"/>
    <property type="evidence" value="ECO:0007669"/>
    <property type="project" value="TreeGrafter"/>
</dbReference>
<evidence type="ECO:0000256" key="1">
    <source>
        <dbReference type="ARBA" id="ARBA00022614"/>
    </source>
</evidence>
<feature type="compositionally biased region" description="Low complexity" evidence="4">
    <location>
        <begin position="173"/>
        <end position="183"/>
    </location>
</feature>
<dbReference type="Pfam" id="PF13855">
    <property type="entry name" value="LRR_8"/>
    <property type="match status" value="1"/>
</dbReference>
<keyword evidence="2 5" id="KW-0732">Signal</keyword>
<dbReference type="PANTHER" id="PTHR24373:SF130">
    <property type="entry name" value="LEUCINE-RICH REPEAT AND IMMUNOGLOBULIN-LIKE DOMAIN-CONTAINING NOGO RECEPTOR-INTERACTING PROTEIN 3"/>
    <property type="match status" value="1"/>
</dbReference>
<dbReference type="PRINTS" id="PR00019">
    <property type="entry name" value="LEURICHRPT"/>
</dbReference>
<evidence type="ECO:0000256" key="2">
    <source>
        <dbReference type="ARBA" id="ARBA00022729"/>
    </source>
</evidence>
<reference evidence="6" key="1">
    <citation type="submission" date="2020-03" db="EMBL/GenBank/DDBJ databases">
        <authorList>
            <person name="Weist P."/>
        </authorList>
    </citation>
    <scope>NUCLEOTIDE SEQUENCE</scope>
</reference>
<dbReference type="Gene3D" id="3.80.10.10">
    <property type="entry name" value="Ribonuclease Inhibitor"/>
    <property type="match status" value="1"/>
</dbReference>
<evidence type="ECO:0000313" key="7">
    <source>
        <dbReference type="Proteomes" id="UP001153269"/>
    </source>
</evidence>
<evidence type="ECO:0000256" key="3">
    <source>
        <dbReference type="ARBA" id="ARBA00022737"/>
    </source>
</evidence>
<dbReference type="SMART" id="SM00369">
    <property type="entry name" value="LRR_TYP"/>
    <property type="match status" value="2"/>
</dbReference>
<dbReference type="InterPro" id="IPR032675">
    <property type="entry name" value="LRR_dom_sf"/>
</dbReference>
<dbReference type="AlphaFoldDB" id="A0A9N7UFH7"/>
<accession>A0A9N7UFH7</accession>
<proteinExistence type="predicted"/>
<comment type="caution">
    <text evidence="6">The sequence shown here is derived from an EMBL/GenBank/DDBJ whole genome shotgun (WGS) entry which is preliminary data.</text>
</comment>